<protein>
    <submittedName>
        <fullName evidence="2">Uncharacterized protein</fullName>
    </submittedName>
</protein>
<feature type="transmembrane region" description="Helical" evidence="1">
    <location>
        <begin position="52"/>
        <end position="70"/>
    </location>
</feature>
<keyword evidence="3" id="KW-1185">Reference proteome</keyword>
<dbReference type="AlphaFoldDB" id="A0A7C9RDW3"/>
<organism evidence="2 3">
    <name type="scientific">Candidatus Afipia apatlaquensis</name>
    <dbReference type="NCBI Taxonomy" id="2712852"/>
    <lineage>
        <taxon>Bacteria</taxon>
        <taxon>Pseudomonadati</taxon>
        <taxon>Pseudomonadota</taxon>
        <taxon>Alphaproteobacteria</taxon>
        <taxon>Hyphomicrobiales</taxon>
        <taxon>Nitrobacteraceae</taxon>
        <taxon>Afipia</taxon>
    </lineage>
</organism>
<proteinExistence type="predicted"/>
<feature type="transmembrane region" description="Helical" evidence="1">
    <location>
        <begin position="152"/>
        <end position="170"/>
    </location>
</feature>
<evidence type="ECO:0000313" key="2">
    <source>
        <dbReference type="EMBL" id="NGX94758.1"/>
    </source>
</evidence>
<dbReference type="EMBL" id="JAAMRR010000299">
    <property type="protein sequence ID" value="NGX94758.1"/>
    <property type="molecule type" value="Genomic_DNA"/>
</dbReference>
<evidence type="ECO:0000313" key="3">
    <source>
        <dbReference type="Proteomes" id="UP000480266"/>
    </source>
</evidence>
<name>A0A7C9RDW3_9BRAD</name>
<keyword evidence="1" id="KW-1133">Transmembrane helix</keyword>
<keyword evidence="1" id="KW-0812">Transmembrane</keyword>
<feature type="transmembrane region" description="Helical" evidence="1">
    <location>
        <begin position="76"/>
        <end position="96"/>
    </location>
</feature>
<evidence type="ECO:0000256" key="1">
    <source>
        <dbReference type="SAM" id="Phobius"/>
    </source>
</evidence>
<comment type="caution">
    <text evidence="2">The sequence shown here is derived from an EMBL/GenBank/DDBJ whole genome shotgun (WGS) entry which is preliminary data.</text>
</comment>
<gene>
    <name evidence="2" type="ORF">G4V63_05845</name>
</gene>
<feature type="transmembrane region" description="Helical" evidence="1">
    <location>
        <begin position="221"/>
        <end position="246"/>
    </location>
</feature>
<feature type="transmembrane region" description="Helical" evidence="1">
    <location>
        <begin position="12"/>
        <end position="31"/>
    </location>
</feature>
<sequence length="265" mass="28036">MSEFGRTQDLWWNLTYLLGGLFALTLVLYMVDGRIIDRESVWAKPLKFEASLAIHFATLALSLSAVNPSATWGKVLFAVAVSSVAATAFEMVYILVQAARQQASHFNLSNEFYTAMYVLMTAGAVVITLSAAVVGCAVVIDPKPALAPAVKWGLGIGLIGGSILTLITAFRMGGALDHHNGLEIANASRMPITGWSLTVGDRRVPHFLATHMMQAVPLAGILMASIFGASLGLAGVVVVAAVWTAATLTAFAQANSGLPFTRLPF</sequence>
<reference evidence="2" key="1">
    <citation type="submission" date="2020-02" db="EMBL/GenBank/DDBJ databases">
        <title>Draft genome sequence of Candidatus Afipia apatlaquensis IBT-C3, a potential strain for decolorization of textile dyes.</title>
        <authorList>
            <person name="Sanchez-Reyes A."/>
            <person name="Breton-Deval L."/>
            <person name="Mangelson H."/>
            <person name="Sanchez-Flores A."/>
        </authorList>
    </citation>
    <scope>NUCLEOTIDE SEQUENCE [LARGE SCALE GENOMIC DNA]</scope>
    <source>
        <strain evidence="2">IBT-C3</strain>
    </source>
</reference>
<feature type="transmembrane region" description="Helical" evidence="1">
    <location>
        <begin position="117"/>
        <end position="140"/>
    </location>
</feature>
<accession>A0A7C9RDW3</accession>
<dbReference type="Proteomes" id="UP000480266">
    <property type="component" value="Unassembled WGS sequence"/>
</dbReference>
<keyword evidence="1" id="KW-0472">Membrane</keyword>